<dbReference type="Gene3D" id="1.25.40.390">
    <property type="match status" value="1"/>
</dbReference>
<organism evidence="8 9">
    <name type="scientific">Paraflavitalea soli</name>
    <dbReference type="NCBI Taxonomy" id="2315862"/>
    <lineage>
        <taxon>Bacteria</taxon>
        <taxon>Pseudomonadati</taxon>
        <taxon>Bacteroidota</taxon>
        <taxon>Chitinophagia</taxon>
        <taxon>Chitinophagales</taxon>
        <taxon>Chitinophagaceae</taxon>
        <taxon>Paraflavitalea</taxon>
    </lineage>
</organism>
<dbReference type="AlphaFoldDB" id="A0A3B7MKQ7"/>
<sequence>MFIKFIFVKRIMIALVVISMGFIACNKLVDIDPPVANLTTLTAFSDDNAAIAVMTGHFSALSNESFFTSFTGVPIFTGLSSDELTLWEGSSNESLISYYKNALFSNAGGSAGDECWPFPKIYACNTVIEGVASSNSLSLSVKNQLLGEAKFMRALYFFYLVNLYGDVPLPLNTDFEVNRLLSRRSKKDVYKQIIADLLDAQSLLSIDFLNGGLKKYLPNVIAERVRPTKWAAAALLARAYLYNGDYVNAELSASSVIDNTSLFGLVTLNDVFKKNSREAIWQLQPVAAGMNTCDGAVFILSDAGPTEYSPVYVSKFLLNSFEAGDKRNVTGNWINSVTVLGTTYFYPYKYKLGLGSEPGTEYLMMLRLGELYLIRAEARAQQNNIPGSVADINMIRARARAAATVDVPDPLPNLPGALTKEQLMAAIIHERQVELFAEWGHRWFDLKRTGKVDAIMSVVTPLKGGAWELTDQVYPIPNFDILRNPNLVQNAGY</sequence>
<feature type="domain" description="SusD-like N-terminal" evidence="7">
    <location>
        <begin position="120"/>
        <end position="241"/>
    </location>
</feature>
<feature type="domain" description="RagB/SusD" evidence="6">
    <location>
        <begin position="335"/>
        <end position="493"/>
    </location>
</feature>
<comment type="similarity">
    <text evidence="2">Belongs to the SusD family.</text>
</comment>
<protein>
    <submittedName>
        <fullName evidence="8">RagB/SusD family nutrient uptake outer membrane protein</fullName>
    </submittedName>
</protein>
<name>A0A3B7MKQ7_9BACT</name>
<dbReference type="KEGG" id="pseg:D3H65_12530"/>
<evidence type="ECO:0000259" key="6">
    <source>
        <dbReference type="Pfam" id="PF07980"/>
    </source>
</evidence>
<dbReference type="InterPro" id="IPR033985">
    <property type="entry name" value="SusD-like_N"/>
</dbReference>
<dbReference type="OrthoDB" id="625727at2"/>
<gene>
    <name evidence="8" type="ORF">D3H65_12530</name>
</gene>
<dbReference type="RefSeq" id="WP_119050641.1">
    <property type="nucleotide sequence ID" value="NZ_CP032157.1"/>
</dbReference>
<keyword evidence="4" id="KW-0472">Membrane</keyword>
<evidence type="ECO:0000256" key="1">
    <source>
        <dbReference type="ARBA" id="ARBA00004442"/>
    </source>
</evidence>
<dbReference type="Pfam" id="PF14322">
    <property type="entry name" value="SusD-like_3"/>
    <property type="match status" value="1"/>
</dbReference>
<evidence type="ECO:0000256" key="2">
    <source>
        <dbReference type="ARBA" id="ARBA00006275"/>
    </source>
</evidence>
<keyword evidence="3" id="KW-0732">Signal</keyword>
<dbReference type="Pfam" id="PF07980">
    <property type="entry name" value="SusD_RagB"/>
    <property type="match status" value="1"/>
</dbReference>
<comment type="subcellular location">
    <subcellularLocation>
        <location evidence="1">Cell outer membrane</location>
    </subcellularLocation>
</comment>
<keyword evidence="9" id="KW-1185">Reference proteome</keyword>
<evidence type="ECO:0000259" key="7">
    <source>
        <dbReference type="Pfam" id="PF14322"/>
    </source>
</evidence>
<proteinExistence type="inferred from homology"/>
<dbReference type="InterPro" id="IPR011990">
    <property type="entry name" value="TPR-like_helical_dom_sf"/>
</dbReference>
<dbReference type="GO" id="GO:0009279">
    <property type="term" value="C:cell outer membrane"/>
    <property type="evidence" value="ECO:0007669"/>
    <property type="project" value="UniProtKB-SubCell"/>
</dbReference>
<keyword evidence="5" id="KW-0998">Cell outer membrane</keyword>
<evidence type="ECO:0000313" key="9">
    <source>
        <dbReference type="Proteomes" id="UP000263900"/>
    </source>
</evidence>
<accession>A0A3B7MKQ7</accession>
<dbReference type="PROSITE" id="PS51257">
    <property type="entry name" value="PROKAR_LIPOPROTEIN"/>
    <property type="match status" value="1"/>
</dbReference>
<dbReference type="Proteomes" id="UP000263900">
    <property type="component" value="Chromosome"/>
</dbReference>
<evidence type="ECO:0000256" key="5">
    <source>
        <dbReference type="ARBA" id="ARBA00023237"/>
    </source>
</evidence>
<evidence type="ECO:0000256" key="3">
    <source>
        <dbReference type="ARBA" id="ARBA00022729"/>
    </source>
</evidence>
<reference evidence="8 9" key="1">
    <citation type="submission" date="2018-09" db="EMBL/GenBank/DDBJ databases">
        <title>Genome sequencing of strain 6GH32-13.</title>
        <authorList>
            <person name="Weon H.-Y."/>
            <person name="Heo J."/>
            <person name="Kwon S.-W."/>
        </authorList>
    </citation>
    <scope>NUCLEOTIDE SEQUENCE [LARGE SCALE GENOMIC DNA]</scope>
    <source>
        <strain evidence="8 9">5GH32-13</strain>
    </source>
</reference>
<dbReference type="SUPFAM" id="SSF48452">
    <property type="entry name" value="TPR-like"/>
    <property type="match status" value="1"/>
</dbReference>
<dbReference type="EMBL" id="CP032157">
    <property type="protein sequence ID" value="AXY74758.1"/>
    <property type="molecule type" value="Genomic_DNA"/>
</dbReference>
<dbReference type="InterPro" id="IPR012944">
    <property type="entry name" value="SusD_RagB_dom"/>
</dbReference>
<evidence type="ECO:0000313" key="8">
    <source>
        <dbReference type="EMBL" id="AXY74758.1"/>
    </source>
</evidence>
<evidence type="ECO:0000256" key="4">
    <source>
        <dbReference type="ARBA" id="ARBA00023136"/>
    </source>
</evidence>